<dbReference type="GO" id="GO:0051539">
    <property type="term" value="F:4 iron, 4 sulfur cluster binding"/>
    <property type="evidence" value="ECO:0007669"/>
    <property type="project" value="UniProtKB-KW"/>
</dbReference>
<dbReference type="GO" id="GO:0006281">
    <property type="term" value="P:DNA repair"/>
    <property type="evidence" value="ECO:0007669"/>
    <property type="project" value="UniProtKB-KW"/>
</dbReference>
<dbReference type="Pfam" id="PF03167">
    <property type="entry name" value="UDG"/>
    <property type="match status" value="1"/>
</dbReference>
<dbReference type="PANTHER" id="PTHR33693">
    <property type="entry name" value="TYPE-5 URACIL-DNA GLYCOSYLASE"/>
    <property type="match status" value="1"/>
</dbReference>
<organism evidence="9 10">
    <name type="scientific">Mycobacteroides chelonae</name>
    <name type="common">Mycobacterium chelonae</name>
    <dbReference type="NCBI Taxonomy" id="1774"/>
    <lineage>
        <taxon>Bacteria</taxon>
        <taxon>Bacillati</taxon>
        <taxon>Actinomycetota</taxon>
        <taxon>Actinomycetes</taxon>
        <taxon>Mycobacteriales</taxon>
        <taxon>Mycobacteriaceae</taxon>
        <taxon>Mycobacteroides</taxon>
    </lineage>
</organism>
<accession>A0A1S1LIT6</accession>
<evidence type="ECO:0000256" key="4">
    <source>
        <dbReference type="ARBA" id="ARBA00022801"/>
    </source>
</evidence>
<dbReference type="AlphaFoldDB" id="A0A1S1LIT6"/>
<keyword evidence="4" id="KW-0378">Hydrolase</keyword>
<reference evidence="9 10" key="1">
    <citation type="submission" date="2016-10" db="EMBL/GenBank/DDBJ databases">
        <title>Evaluation of Human, Veterinary and Environmental Mycobacterium chelonae Isolates by Core Genome Phylogenomic Analysis, Targeted Gene Comparison, and Anti-microbial Susceptibility Patterns: A Tale of Mistaken Identities.</title>
        <authorList>
            <person name="Fogelson S.B."/>
            <person name="Camus A.C."/>
            <person name="Lorenz W."/>
            <person name="Vasireddy R."/>
            <person name="Vasireddy S."/>
            <person name="Smith T."/>
            <person name="Brown-Elliott B.A."/>
            <person name="Wallace R.J.Jr."/>
            <person name="Hasan N.A."/>
            <person name="Reischl U."/>
            <person name="Sanchez S."/>
        </authorList>
    </citation>
    <scope>NUCLEOTIDE SEQUENCE [LARGE SCALE GENOMIC DNA]</scope>
    <source>
        <strain evidence="9 10">15515</strain>
    </source>
</reference>
<keyword evidence="5" id="KW-0408">Iron</keyword>
<sequence>MINTKQRRMDSIATKIKACRDCNGLNEPSVTESAPGYGSVDSPVMIVGQSLCEQCMESGIPFTGGSGKLLDSAFEQAHRAKGDLFITNVVHCHPPGNRPSKRHEIDNCHHFLRDELDIVEPVMAIGLGKDAERALTSLYPDARTLPWPFNAPRLSGTARSPDLLFAKHPSWIKRQHDSGLEYDYIASLARAIRWAFDVR</sequence>
<dbReference type="GO" id="GO:0097506">
    <property type="term" value="F:deaminated base DNA N-glycosylase activity"/>
    <property type="evidence" value="ECO:0007669"/>
    <property type="project" value="UniProtKB-ARBA"/>
</dbReference>
<evidence type="ECO:0000256" key="3">
    <source>
        <dbReference type="ARBA" id="ARBA00022763"/>
    </source>
</evidence>
<dbReference type="SUPFAM" id="SSF52141">
    <property type="entry name" value="Uracil-DNA glycosylase-like"/>
    <property type="match status" value="1"/>
</dbReference>
<dbReference type="InterPro" id="IPR036895">
    <property type="entry name" value="Uracil-DNA_glycosylase-like_sf"/>
</dbReference>
<evidence type="ECO:0000256" key="6">
    <source>
        <dbReference type="ARBA" id="ARBA00023014"/>
    </source>
</evidence>
<feature type="domain" description="Uracil-DNA glycosylase-like" evidence="8">
    <location>
        <begin position="35"/>
        <end position="185"/>
    </location>
</feature>
<name>A0A1S1LIT6_MYCCH</name>
<comment type="caution">
    <text evidence="9">The sequence shown here is derived from an EMBL/GenBank/DDBJ whole genome shotgun (WGS) entry which is preliminary data.</text>
</comment>
<dbReference type="SMART" id="SM00987">
    <property type="entry name" value="UreE_C"/>
    <property type="match status" value="1"/>
</dbReference>
<dbReference type="SMART" id="SM00986">
    <property type="entry name" value="UDG"/>
    <property type="match status" value="1"/>
</dbReference>
<evidence type="ECO:0000259" key="8">
    <source>
        <dbReference type="SMART" id="SM00986"/>
    </source>
</evidence>
<dbReference type="PANTHER" id="PTHR33693:SF3">
    <property type="entry name" value="TYPE-5 URACIL-DNA GLYCOSYLASE"/>
    <property type="match status" value="1"/>
</dbReference>
<evidence type="ECO:0000313" key="10">
    <source>
        <dbReference type="Proteomes" id="UP000180043"/>
    </source>
</evidence>
<dbReference type="Gene3D" id="3.40.470.10">
    <property type="entry name" value="Uracil-DNA glycosylase-like domain"/>
    <property type="match status" value="1"/>
</dbReference>
<evidence type="ECO:0000313" key="9">
    <source>
        <dbReference type="EMBL" id="OHU56725.1"/>
    </source>
</evidence>
<keyword evidence="1" id="KW-0004">4Fe-4S</keyword>
<evidence type="ECO:0000256" key="5">
    <source>
        <dbReference type="ARBA" id="ARBA00023004"/>
    </source>
</evidence>
<dbReference type="EMBL" id="MLIQ01000016">
    <property type="protein sequence ID" value="OHU56725.1"/>
    <property type="molecule type" value="Genomic_DNA"/>
</dbReference>
<keyword evidence="2" id="KW-0479">Metal-binding</keyword>
<dbReference type="RefSeq" id="WP_057969541.1">
    <property type="nucleotide sequence ID" value="NZ_MLII01000011.1"/>
</dbReference>
<proteinExistence type="predicted"/>
<evidence type="ECO:0000256" key="2">
    <source>
        <dbReference type="ARBA" id="ARBA00022723"/>
    </source>
</evidence>
<gene>
    <name evidence="9" type="ORF">BKG82_16035</name>
</gene>
<keyword evidence="6" id="KW-0411">Iron-sulfur</keyword>
<dbReference type="GO" id="GO:0046872">
    <property type="term" value="F:metal ion binding"/>
    <property type="evidence" value="ECO:0007669"/>
    <property type="project" value="UniProtKB-KW"/>
</dbReference>
<protein>
    <submittedName>
        <fullName evidence="9">Uracil-DNA glycosylase</fullName>
    </submittedName>
</protein>
<dbReference type="Proteomes" id="UP000180043">
    <property type="component" value="Unassembled WGS sequence"/>
</dbReference>
<keyword evidence="3" id="KW-0227">DNA damage</keyword>
<dbReference type="InterPro" id="IPR051536">
    <property type="entry name" value="UDG_Type-4/5"/>
</dbReference>
<evidence type="ECO:0000256" key="1">
    <source>
        <dbReference type="ARBA" id="ARBA00022485"/>
    </source>
</evidence>
<keyword evidence="7" id="KW-0234">DNA repair</keyword>
<evidence type="ECO:0000256" key="7">
    <source>
        <dbReference type="ARBA" id="ARBA00023204"/>
    </source>
</evidence>
<dbReference type="InterPro" id="IPR005122">
    <property type="entry name" value="Uracil-DNA_glycosylase-like"/>
</dbReference>